<name>A0A9N9NT39_9GLOM</name>
<comment type="caution">
    <text evidence="1">The sequence shown here is derived from an EMBL/GenBank/DDBJ whole genome shotgun (WGS) entry which is preliminary data.</text>
</comment>
<feature type="non-terminal residue" evidence="1">
    <location>
        <position position="50"/>
    </location>
</feature>
<proteinExistence type="predicted"/>
<dbReference type="OrthoDB" id="10367582at2759"/>
<gene>
    <name evidence="1" type="ORF">ALEPTO_LOCUS14027</name>
</gene>
<dbReference type="AlphaFoldDB" id="A0A9N9NT39"/>
<feature type="non-terminal residue" evidence="1">
    <location>
        <position position="1"/>
    </location>
</feature>
<evidence type="ECO:0000313" key="2">
    <source>
        <dbReference type="Proteomes" id="UP000789508"/>
    </source>
</evidence>
<keyword evidence="2" id="KW-1185">Reference proteome</keyword>
<sequence>LQQLQNSATTNLLILTHQSIFLLPENKTTTTQIILELHKVQLTLYNDSNT</sequence>
<accession>A0A9N9NT39</accession>
<organism evidence="1 2">
    <name type="scientific">Ambispora leptoticha</name>
    <dbReference type="NCBI Taxonomy" id="144679"/>
    <lineage>
        <taxon>Eukaryota</taxon>
        <taxon>Fungi</taxon>
        <taxon>Fungi incertae sedis</taxon>
        <taxon>Mucoromycota</taxon>
        <taxon>Glomeromycotina</taxon>
        <taxon>Glomeromycetes</taxon>
        <taxon>Archaeosporales</taxon>
        <taxon>Ambisporaceae</taxon>
        <taxon>Ambispora</taxon>
    </lineage>
</organism>
<dbReference type="EMBL" id="CAJVPS010051014">
    <property type="protein sequence ID" value="CAG8768789.1"/>
    <property type="molecule type" value="Genomic_DNA"/>
</dbReference>
<reference evidence="1" key="1">
    <citation type="submission" date="2021-06" db="EMBL/GenBank/DDBJ databases">
        <authorList>
            <person name="Kallberg Y."/>
            <person name="Tangrot J."/>
            <person name="Rosling A."/>
        </authorList>
    </citation>
    <scope>NUCLEOTIDE SEQUENCE</scope>
    <source>
        <strain evidence="1">FL130A</strain>
    </source>
</reference>
<evidence type="ECO:0000313" key="1">
    <source>
        <dbReference type="EMBL" id="CAG8768789.1"/>
    </source>
</evidence>
<protein>
    <submittedName>
        <fullName evidence="1">13710_t:CDS:1</fullName>
    </submittedName>
</protein>
<dbReference type="Proteomes" id="UP000789508">
    <property type="component" value="Unassembled WGS sequence"/>
</dbReference>